<accession>A0A4C1SD79</accession>
<name>A0A4C1SD79_EUMVA</name>
<gene>
    <name evidence="1" type="ORF">EVAR_74213_1</name>
</gene>
<dbReference type="EMBL" id="BGZK01000004">
    <property type="protein sequence ID" value="GBO99805.1"/>
    <property type="molecule type" value="Genomic_DNA"/>
</dbReference>
<evidence type="ECO:0000313" key="2">
    <source>
        <dbReference type="Proteomes" id="UP000299102"/>
    </source>
</evidence>
<organism evidence="1 2">
    <name type="scientific">Eumeta variegata</name>
    <name type="common">Bagworm moth</name>
    <name type="synonym">Eumeta japonica</name>
    <dbReference type="NCBI Taxonomy" id="151549"/>
    <lineage>
        <taxon>Eukaryota</taxon>
        <taxon>Metazoa</taxon>
        <taxon>Ecdysozoa</taxon>
        <taxon>Arthropoda</taxon>
        <taxon>Hexapoda</taxon>
        <taxon>Insecta</taxon>
        <taxon>Pterygota</taxon>
        <taxon>Neoptera</taxon>
        <taxon>Endopterygota</taxon>
        <taxon>Lepidoptera</taxon>
        <taxon>Glossata</taxon>
        <taxon>Ditrysia</taxon>
        <taxon>Tineoidea</taxon>
        <taxon>Psychidae</taxon>
        <taxon>Oiketicinae</taxon>
        <taxon>Eumeta</taxon>
    </lineage>
</organism>
<dbReference type="AlphaFoldDB" id="A0A4C1SD79"/>
<keyword evidence="2" id="KW-1185">Reference proteome</keyword>
<reference evidence="1 2" key="1">
    <citation type="journal article" date="2019" name="Commun. Biol.">
        <title>The bagworm genome reveals a unique fibroin gene that provides high tensile strength.</title>
        <authorList>
            <person name="Kono N."/>
            <person name="Nakamura H."/>
            <person name="Ohtoshi R."/>
            <person name="Tomita M."/>
            <person name="Numata K."/>
            <person name="Arakawa K."/>
        </authorList>
    </citation>
    <scope>NUCLEOTIDE SEQUENCE [LARGE SCALE GENOMIC DNA]</scope>
</reference>
<evidence type="ECO:0000313" key="1">
    <source>
        <dbReference type="EMBL" id="GBO99805.1"/>
    </source>
</evidence>
<comment type="caution">
    <text evidence="1">The sequence shown here is derived from an EMBL/GenBank/DDBJ whole genome shotgun (WGS) entry which is preliminary data.</text>
</comment>
<protein>
    <submittedName>
        <fullName evidence="1">Uncharacterized protein</fullName>
    </submittedName>
</protein>
<dbReference type="Proteomes" id="UP000299102">
    <property type="component" value="Unassembled WGS sequence"/>
</dbReference>
<sequence>MMKKNVIKKLYGRPVAGWAVHRSGVNMRATRSDSTGVEQIKGYTLRVCGSRAKQNGYTFRLYRSGANKRATRSDSTGMEQIRKLQIPTLREWSK</sequence>
<proteinExistence type="predicted"/>